<dbReference type="InterPro" id="IPR035992">
    <property type="entry name" value="Ricin_B-like_lectins"/>
</dbReference>
<evidence type="ECO:0000313" key="2">
    <source>
        <dbReference type="EMBL" id="KUL36182.1"/>
    </source>
</evidence>
<dbReference type="Pfam" id="PF00652">
    <property type="entry name" value="Ricin_B_lectin"/>
    <property type="match status" value="1"/>
</dbReference>
<organism evidence="2 3">
    <name type="scientific">Streptomyces regalis</name>
    <dbReference type="NCBI Taxonomy" id="68262"/>
    <lineage>
        <taxon>Bacteria</taxon>
        <taxon>Bacillati</taxon>
        <taxon>Actinomycetota</taxon>
        <taxon>Actinomycetes</taxon>
        <taxon>Kitasatosporales</taxon>
        <taxon>Streptomycetaceae</taxon>
        <taxon>Streptomyces</taxon>
    </lineage>
</organism>
<feature type="domain" description="Ricin B lectin" evidence="1">
    <location>
        <begin position="42"/>
        <end position="177"/>
    </location>
</feature>
<dbReference type="EMBL" id="LLZG01000142">
    <property type="protein sequence ID" value="KUL36182.1"/>
    <property type="molecule type" value="Genomic_DNA"/>
</dbReference>
<accession>A0A0X3UWH5</accession>
<evidence type="ECO:0000259" key="1">
    <source>
        <dbReference type="SMART" id="SM00458"/>
    </source>
</evidence>
<dbReference type="OrthoDB" id="3645604at2"/>
<dbReference type="SMART" id="SM00458">
    <property type="entry name" value="RICIN"/>
    <property type="match status" value="1"/>
</dbReference>
<name>A0A0X3UWH5_9ACTN</name>
<evidence type="ECO:0000313" key="3">
    <source>
        <dbReference type="Proteomes" id="UP000053923"/>
    </source>
</evidence>
<dbReference type="SUPFAM" id="SSF50370">
    <property type="entry name" value="Ricin B-like lectins"/>
    <property type="match status" value="1"/>
</dbReference>
<dbReference type="InterPro" id="IPR000772">
    <property type="entry name" value="Ricin_B_lectin"/>
</dbReference>
<dbReference type="Proteomes" id="UP000053923">
    <property type="component" value="Unassembled WGS sequence"/>
</dbReference>
<dbReference type="AlphaFoldDB" id="A0A0X3UWH5"/>
<dbReference type="CDD" id="cd00161">
    <property type="entry name" value="beta-trefoil_Ricin-like"/>
    <property type="match status" value="1"/>
</dbReference>
<comment type="caution">
    <text evidence="2">The sequence shown here is derived from an EMBL/GenBank/DDBJ whole genome shotgun (WGS) entry which is preliminary data.</text>
</comment>
<keyword evidence="3" id="KW-1185">Reference proteome</keyword>
<protein>
    <recommendedName>
        <fullName evidence="1">Ricin B lectin domain-containing protein</fullName>
    </recommendedName>
</protein>
<sequence>MNLRRKAAVTLAATALIGAPVLTGSSLTGSAPTAEAAEAAVNARLYNMGTGLCLANPSSSQTAGTVMIQWSCSNSNSNYWSLKPMTGGGYHVVNKASGQCLAIPSGSTTLGVKAIQWPCGTEQGDEQVWVHDGIDQLRNAKTGLCLAIPKGTTDAGTEAIQWNCDAQNATNPNLDRQWLW</sequence>
<reference evidence="3" key="1">
    <citation type="submission" date="2015-10" db="EMBL/GenBank/DDBJ databases">
        <authorList>
            <person name="Ju K.-S."/>
            <person name="Doroghazi J.R."/>
            <person name="Metcalf W.W."/>
        </authorList>
    </citation>
    <scope>NUCLEOTIDE SEQUENCE [LARGE SCALE GENOMIC DNA]</scope>
    <source>
        <strain evidence="3">NRRL 3151</strain>
    </source>
</reference>
<dbReference type="PROSITE" id="PS50231">
    <property type="entry name" value="RICIN_B_LECTIN"/>
    <property type="match status" value="1"/>
</dbReference>
<dbReference type="RefSeq" id="WP_062703939.1">
    <property type="nucleotide sequence ID" value="NZ_LLZG01000142.1"/>
</dbReference>
<gene>
    <name evidence="2" type="ORF">ADL12_19445</name>
</gene>
<dbReference type="Gene3D" id="2.80.10.50">
    <property type="match status" value="2"/>
</dbReference>
<proteinExistence type="predicted"/>